<dbReference type="AlphaFoldDB" id="A0A1S3ZFU3"/>
<protein>
    <recommendedName>
        <fullName evidence="1">MULE transposase domain-containing protein</fullName>
    </recommendedName>
</protein>
<reference evidence="2" key="1">
    <citation type="submission" date="2025-08" db="UniProtKB">
        <authorList>
            <consortium name="RefSeq"/>
        </authorList>
    </citation>
    <scope>IDENTIFICATION</scope>
</reference>
<dbReference type="PaxDb" id="4097-A0A1S3ZFU3"/>
<sequence length="186" mass="21296">MIKDTRGELEHGLKLNVTRSKLKRAKNMVLQKLEGSFIDDYNKLEVYCQEIRLSNPGSDVVINISKDALAEGKRIFLRVYLCFNALKQGCKNGLRPLIRLDGTFLKGRTNGQLLVELGQDSMNYFYPLAWAVVDKETSRTWSWFMELLKLSLELKTGAGITFISDMQKGCWMLLAQYFLKLITCTV</sequence>
<evidence type="ECO:0000313" key="2">
    <source>
        <dbReference type="RefSeq" id="XP_016463335.1"/>
    </source>
</evidence>
<dbReference type="Pfam" id="PF10551">
    <property type="entry name" value="MULE"/>
    <property type="match status" value="1"/>
</dbReference>
<accession>A0A1S3ZFU3</accession>
<dbReference type="STRING" id="4097.A0A1S3ZFU3"/>
<organism evidence="2">
    <name type="scientific">Nicotiana tabacum</name>
    <name type="common">Common tobacco</name>
    <dbReference type="NCBI Taxonomy" id="4097"/>
    <lineage>
        <taxon>Eukaryota</taxon>
        <taxon>Viridiplantae</taxon>
        <taxon>Streptophyta</taxon>
        <taxon>Embryophyta</taxon>
        <taxon>Tracheophyta</taxon>
        <taxon>Spermatophyta</taxon>
        <taxon>Magnoliopsida</taxon>
        <taxon>eudicotyledons</taxon>
        <taxon>Gunneridae</taxon>
        <taxon>Pentapetalae</taxon>
        <taxon>asterids</taxon>
        <taxon>lamiids</taxon>
        <taxon>Solanales</taxon>
        <taxon>Solanaceae</taxon>
        <taxon>Nicotianoideae</taxon>
        <taxon>Nicotianeae</taxon>
        <taxon>Nicotiana</taxon>
    </lineage>
</organism>
<dbReference type="PANTHER" id="PTHR31973:SF189">
    <property type="entry name" value="TRANSPOSASE, MUDR, PLANT, MULE TRANSPOSASE DOMAIN PROTEIN-RELATED"/>
    <property type="match status" value="1"/>
</dbReference>
<feature type="domain" description="MULE transposase" evidence="1">
    <location>
        <begin position="98"/>
        <end position="178"/>
    </location>
</feature>
<dbReference type="OrthoDB" id="1301144at2759"/>
<dbReference type="OMA" id="RECRVIC"/>
<name>A0A1S3ZFU3_TOBAC</name>
<gene>
    <name evidence="2" type="primary">LOC107786383</name>
</gene>
<dbReference type="KEGG" id="nta:107786383"/>
<dbReference type="InterPro" id="IPR018289">
    <property type="entry name" value="MULE_transposase_dom"/>
</dbReference>
<evidence type="ECO:0000259" key="1">
    <source>
        <dbReference type="Pfam" id="PF10551"/>
    </source>
</evidence>
<dbReference type="PANTHER" id="PTHR31973">
    <property type="entry name" value="POLYPROTEIN, PUTATIVE-RELATED"/>
    <property type="match status" value="1"/>
</dbReference>
<proteinExistence type="predicted"/>
<dbReference type="RefSeq" id="XP_016463335.1">
    <property type="nucleotide sequence ID" value="XM_016607849.1"/>
</dbReference>